<feature type="compositionally biased region" description="Basic and acidic residues" evidence="2">
    <location>
        <begin position="116"/>
        <end position="126"/>
    </location>
</feature>
<feature type="coiled-coil region" evidence="1">
    <location>
        <begin position="507"/>
        <end position="555"/>
    </location>
</feature>
<dbReference type="InterPro" id="IPR051235">
    <property type="entry name" value="CEP152/SHC-Transforming"/>
</dbReference>
<dbReference type="GO" id="GO:0007099">
    <property type="term" value="P:centriole replication"/>
    <property type="evidence" value="ECO:0007669"/>
    <property type="project" value="TreeGrafter"/>
</dbReference>
<feature type="region of interest" description="Disordered" evidence="2">
    <location>
        <begin position="67"/>
        <end position="142"/>
    </location>
</feature>
<dbReference type="EMBL" id="WJBH02000006">
    <property type="protein sequence ID" value="KAI9557077.1"/>
    <property type="molecule type" value="Genomic_DNA"/>
</dbReference>
<dbReference type="Proteomes" id="UP000820818">
    <property type="component" value="Linkage Group LG6"/>
</dbReference>
<evidence type="ECO:0000313" key="4">
    <source>
        <dbReference type="Proteomes" id="UP000820818"/>
    </source>
</evidence>
<evidence type="ECO:0008006" key="5">
    <source>
        <dbReference type="Google" id="ProtNLM"/>
    </source>
</evidence>
<feature type="coiled-coil region" evidence="1">
    <location>
        <begin position="386"/>
        <end position="478"/>
    </location>
</feature>
<evidence type="ECO:0000256" key="2">
    <source>
        <dbReference type="SAM" id="MobiDB-lite"/>
    </source>
</evidence>
<comment type="caution">
    <text evidence="3">The sequence shown here is derived from an EMBL/GenBank/DDBJ whole genome shotgun (WGS) entry which is preliminary data.</text>
</comment>
<feature type="coiled-coil region" evidence="1">
    <location>
        <begin position="231"/>
        <end position="352"/>
    </location>
</feature>
<dbReference type="GO" id="GO:0005813">
    <property type="term" value="C:centrosome"/>
    <property type="evidence" value="ECO:0007669"/>
    <property type="project" value="TreeGrafter"/>
</dbReference>
<protein>
    <recommendedName>
        <fullName evidence="5">Centrosomal protein of 152 kDa</fullName>
    </recommendedName>
</protein>
<feature type="compositionally biased region" description="Polar residues" evidence="2">
    <location>
        <begin position="130"/>
        <end position="142"/>
    </location>
</feature>
<accession>A0AAD5KQV5</accession>
<name>A0AAD5KQV5_9CRUS</name>
<proteinExistence type="predicted"/>
<organism evidence="3 4">
    <name type="scientific">Daphnia sinensis</name>
    <dbReference type="NCBI Taxonomy" id="1820382"/>
    <lineage>
        <taxon>Eukaryota</taxon>
        <taxon>Metazoa</taxon>
        <taxon>Ecdysozoa</taxon>
        <taxon>Arthropoda</taxon>
        <taxon>Crustacea</taxon>
        <taxon>Branchiopoda</taxon>
        <taxon>Diplostraca</taxon>
        <taxon>Cladocera</taxon>
        <taxon>Anomopoda</taxon>
        <taxon>Daphniidae</taxon>
        <taxon>Daphnia</taxon>
        <taxon>Daphnia similis group</taxon>
    </lineage>
</organism>
<dbReference type="PANTHER" id="PTHR10337">
    <property type="entry name" value="SHC TRANSFORMING PROTEIN"/>
    <property type="match status" value="1"/>
</dbReference>
<sequence length="906" mass="104475">MDTNGISLYNVGTSLDLDALTQGGPQNNNNHHDEDDTDDDGEEEEIQQRNAELRDLLTNAFDDLIEEDESDFEATGQHSRLHLEKSQEFQSDSSKQNMSQGQEYLGDSLHSPIHHRQNEDMPESLHQDTPADSESNMSFGTWSKNSHKKNCVRFSPLEESKTNPYRPSWNHSNEEEIEKHYLSSGLNSQAELEILYAARGTEISKLNSEIHHLHHKVALLEGEKTGMKMTLETSERMMQESRQDNLRLKEEIAALNQRVKDVIETNQNLISKLQAAENNAISLERQVLDLNLLQANHRDANRQDNLLSGIKARYDNDLRSLRDELNRLRTELDHKNENISTLERKLRDVTEMHERTLTERAANLQEFNRALDQQRILREQRDTLTSATLLDQLSRAQEEIERLKKERISQNLSDSMSQMRLGTNRDHSDVKQSDRIISSLEQRLQTSERNVKQLEEKIHQLQKEKEALNHELSTIAKTPLKPTDQDSKLSTELNNVKELYLAVCREKDSLEDQLQQMDSGRKELNEEKKHLLQELEEVNRNMEENLNRHKAMIEANWDAKMQTVVQEHVARARLEWLKEKTSGQVDDLVHVEKSLGELQCLREAMDALRHERDILQNELMKRQQQLKMERHLLREKFEVEKKNLIKTWQEKVAAASLVAADKSESQQPEKSLITATADAMARLRQQCEEEKLSIITSYEKQILELQSNSSTPLTSQMTSSARSAQSALDWKLDLSKIKICLRSNQQVPTDILPNLDSAIQKMETSRLYDQKVIQEQAEKYKHLKRRVRDYQKYVNDKLAKHKAERQRSEDYFRTVISDLLNRVNSELELLERDRANVNRATNVAPKVPMVRATAASKTPTASTPLGSQAGGLHSLPTSTFAQGIDDLQQQVNLYVRGLTNFTSTNK</sequence>
<keyword evidence="4" id="KW-1185">Reference proteome</keyword>
<feature type="compositionally biased region" description="Acidic residues" evidence="2">
    <location>
        <begin position="35"/>
        <end position="45"/>
    </location>
</feature>
<reference evidence="3 4" key="1">
    <citation type="submission" date="2022-05" db="EMBL/GenBank/DDBJ databases">
        <title>A multi-omics perspective on studying reproductive biology in Daphnia sinensis.</title>
        <authorList>
            <person name="Jia J."/>
        </authorList>
    </citation>
    <scope>NUCLEOTIDE SEQUENCE [LARGE SCALE GENOMIC DNA]</scope>
    <source>
        <strain evidence="3 4">WSL</strain>
    </source>
</reference>
<evidence type="ECO:0000256" key="1">
    <source>
        <dbReference type="SAM" id="Coils"/>
    </source>
</evidence>
<feature type="compositionally biased region" description="Polar residues" evidence="2">
    <location>
        <begin position="88"/>
        <end position="102"/>
    </location>
</feature>
<gene>
    <name evidence="3" type="ORF">GHT06_016875</name>
</gene>
<evidence type="ECO:0000313" key="3">
    <source>
        <dbReference type="EMBL" id="KAI9557077.1"/>
    </source>
</evidence>
<keyword evidence="1" id="KW-0175">Coiled coil</keyword>
<dbReference type="PANTHER" id="PTHR10337:SF6">
    <property type="entry name" value="CENTROSOMAL PROTEIN OF 152 KDA"/>
    <property type="match status" value="1"/>
</dbReference>
<feature type="region of interest" description="Disordered" evidence="2">
    <location>
        <begin position="17"/>
        <end position="55"/>
    </location>
</feature>
<dbReference type="AlphaFoldDB" id="A0AAD5KQV5"/>
<feature type="coiled-coil region" evidence="1">
    <location>
        <begin position="591"/>
        <end position="625"/>
    </location>
</feature>